<dbReference type="PANTHER" id="PTHR19328:SF13">
    <property type="entry name" value="HIPL1 PROTEIN"/>
    <property type="match status" value="1"/>
</dbReference>
<dbReference type="Proteomes" id="UP000521922">
    <property type="component" value="Unassembled WGS sequence"/>
</dbReference>
<evidence type="ECO:0000313" key="5">
    <source>
        <dbReference type="Proteomes" id="UP000521922"/>
    </source>
</evidence>
<feature type="region of interest" description="Disordered" evidence="1">
    <location>
        <begin position="25"/>
        <end position="63"/>
    </location>
</feature>
<dbReference type="InterPro" id="IPR011042">
    <property type="entry name" value="6-blade_b-propeller_TolB-like"/>
</dbReference>
<dbReference type="InterPro" id="IPR012938">
    <property type="entry name" value="Glc/Sorbosone_DH"/>
</dbReference>
<protein>
    <submittedName>
        <fullName evidence="4">Glucose/arabinose dehydrogenase</fullName>
    </submittedName>
</protein>
<sequence length="388" mass="40049">MSRGPRALVPVALTGVLLVGCSNSAPGASSPSPTSATSSAEPAPTGGAAAPVPDPRAAAIGKPGTPVDIATGLDVPWGLAVLPDGTALVTLRDQARVVRLGPGVRDVLGTDGPDGEVPDVAPAGEGGLLGVAVSPAFTTDQHVFLYQTARDDNRVVRYTLVQNRLTQATPIVTGIPKNTTHNGGRLAFGPDGKLYVGTGDAQDRPSAQDVGSLGGKVLRVEADGSIPSDNPFQGSRTWSYGHRNVQGFGWDATGRMIASEFGQDTWDELNVIRPGGNYGWPEVEGPGDGGGEYVAPLQTWATADSSPSGVAVTPDAVYVAALRGQRLWRVPLNPDGPTGTPDAYLDGTLGRLRTVEVGPDGSLWVLTSNTFRGTPRQGDDRLVTVPLT</sequence>
<dbReference type="RefSeq" id="WP_179754386.1">
    <property type="nucleotide sequence ID" value="NZ_BAAAGN010000030.1"/>
</dbReference>
<comment type="caution">
    <text evidence="4">The sequence shown here is derived from an EMBL/GenBank/DDBJ whole genome shotgun (WGS) entry which is preliminary data.</text>
</comment>
<feature type="chain" id="PRO_5031559595" evidence="2">
    <location>
        <begin position="28"/>
        <end position="388"/>
    </location>
</feature>
<keyword evidence="2" id="KW-0732">Signal</keyword>
<dbReference type="InterPro" id="IPR011041">
    <property type="entry name" value="Quinoprot_gluc/sorb_DH_b-prop"/>
</dbReference>
<dbReference type="AlphaFoldDB" id="A0A7Y9J2I2"/>
<dbReference type="Gene3D" id="2.120.10.30">
    <property type="entry name" value="TolB, C-terminal domain"/>
    <property type="match status" value="1"/>
</dbReference>
<evidence type="ECO:0000256" key="2">
    <source>
        <dbReference type="SAM" id="SignalP"/>
    </source>
</evidence>
<organism evidence="4 5">
    <name type="scientific">Kineococcus aurantiacus</name>
    <dbReference type="NCBI Taxonomy" id="37633"/>
    <lineage>
        <taxon>Bacteria</taxon>
        <taxon>Bacillati</taxon>
        <taxon>Actinomycetota</taxon>
        <taxon>Actinomycetes</taxon>
        <taxon>Kineosporiales</taxon>
        <taxon>Kineosporiaceae</taxon>
        <taxon>Kineococcus</taxon>
    </lineage>
</organism>
<dbReference type="EMBL" id="JACCBB010000001">
    <property type="protein sequence ID" value="NYD24170.1"/>
    <property type="molecule type" value="Genomic_DNA"/>
</dbReference>
<feature type="compositionally biased region" description="Low complexity" evidence="1">
    <location>
        <begin position="25"/>
        <end position="59"/>
    </location>
</feature>
<reference evidence="4 5" key="1">
    <citation type="submission" date="2020-07" db="EMBL/GenBank/DDBJ databases">
        <title>Sequencing the genomes of 1000 actinobacteria strains.</title>
        <authorList>
            <person name="Klenk H.-P."/>
        </authorList>
    </citation>
    <scope>NUCLEOTIDE SEQUENCE [LARGE SCALE GENOMIC DNA]</scope>
    <source>
        <strain evidence="4 5">DSM 7487</strain>
    </source>
</reference>
<evidence type="ECO:0000256" key="1">
    <source>
        <dbReference type="SAM" id="MobiDB-lite"/>
    </source>
</evidence>
<name>A0A7Y9J2I2_9ACTN</name>
<feature type="domain" description="Glucose/Sorbosone dehydrogenase" evidence="3">
    <location>
        <begin position="73"/>
        <end position="369"/>
    </location>
</feature>
<dbReference type="PROSITE" id="PS51257">
    <property type="entry name" value="PROKAR_LIPOPROTEIN"/>
    <property type="match status" value="1"/>
</dbReference>
<dbReference type="PANTHER" id="PTHR19328">
    <property type="entry name" value="HEDGEHOG-INTERACTING PROTEIN"/>
    <property type="match status" value="1"/>
</dbReference>
<dbReference type="Pfam" id="PF07995">
    <property type="entry name" value="GSDH"/>
    <property type="match status" value="1"/>
</dbReference>
<keyword evidence="5" id="KW-1185">Reference proteome</keyword>
<accession>A0A7Y9J2I2</accession>
<proteinExistence type="predicted"/>
<evidence type="ECO:0000313" key="4">
    <source>
        <dbReference type="EMBL" id="NYD24170.1"/>
    </source>
</evidence>
<gene>
    <name evidence="4" type="ORF">BJ968_003710</name>
</gene>
<dbReference type="SUPFAM" id="SSF50952">
    <property type="entry name" value="Soluble quinoprotein glucose dehydrogenase"/>
    <property type="match status" value="1"/>
</dbReference>
<feature type="signal peptide" evidence="2">
    <location>
        <begin position="1"/>
        <end position="27"/>
    </location>
</feature>
<evidence type="ECO:0000259" key="3">
    <source>
        <dbReference type="Pfam" id="PF07995"/>
    </source>
</evidence>